<feature type="transmembrane region" description="Helical" evidence="7">
    <location>
        <begin position="74"/>
        <end position="93"/>
    </location>
</feature>
<feature type="transmembrane region" description="Helical" evidence="7">
    <location>
        <begin position="126"/>
        <end position="143"/>
    </location>
</feature>
<feature type="transmembrane region" description="Helical" evidence="7">
    <location>
        <begin position="29"/>
        <end position="62"/>
    </location>
</feature>
<reference evidence="9 10" key="1">
    <citation type="submission" date="2020-05" db="EMBL/GenBank/DDBJ databases">
        <title>Flexivirga sp. ID2601S isolated from air conditioner.</title>
        <authorList>
            <person name="Kim D.H."/>
        </authorList>
    </citation>
    <scope>NUCLEOTIDE SEQUENCE [LARGE SCALE GENOMIC DNA]</scope>
    <source>
        <strain evidence="9 10">ID2601S</strain>
    </source>
</reference>
<dbReference type="PANTHER" id="PTHR30509:SF9">
    <property type="entry name" value="MULTIDRUG RESISTANCE PROTEIN MDTO"/>
    <property type="match status" value="1"/>
</dbReference>
<feature type="transmembrane region" description="Helical" evidence="7">
    <location>
        <begin position="99"/>
        <end position="119"/>
    </location>
</feature>
<evidence type="ECO:0000313" key="10">
    <source>
        <dbReference type="Proteomes" id="UP000557772"/>
    </source>
</evidence>
<dbReference type="Proteomes" id="UP000557772">
    <property type="component" value="Unassembled WGS sequence"/>
</dbReference>
<organism evidence="9 10">
    <name type="scientific">Flexivirga aerilata</name>
    <dbReference type="NCBI Taxonomy" id="1656889"/>
    <lineage>
        <taxon>Bacteria</taxon>
        <taxon>Bacillati</taxon>
        <taxon>Actinomycetota</taxon>
        <taxon>Actinomycetes</taxon>
        <taxon>Micrococcales</taxon>
        <taxon>Dermacoccaceae</taxon>
        <taxon>Flexivirga</taxon>
    </lineage>
</organism>
<dbReference type="EMBL" id="JABENB010000001">
    <property type="protein sequence ID" value="NNG39240.1"/>
    <property type="molecule type" value="Genomic_DNA"/>
</dbReference>
<dbReference type="RefSeq" id="WP_171153820.1">
    <property type="nucleotide sequence ID" value="NZ_JABENB010000001.1"/>
</dbReference>
<dbReference type="PANTHER" id="PTHR30509">
    <property type="entry name" value="P-HYDROXYBENZOIC ACID EFFLUX PUMP SUBUNIT-RELATED"/>
    <property type="match status" value="1"/>
</dbReference>
<feature type="transmembrane region" description="Helical" evidence="7">
    <location>
        <begin position="319"/>
        <end position="338"/>
    </location>
</feature>
<evidence type="ECO:0000256" key="7">
    <source>
        <dbReference type="SAM" id="Phobius"/>
    </source>
</evidence>
<evidence type="ECO:0000313" key="9">
    <source>
        <dbReference type="EMBL" id="NNG39240.1"/>
    </source>
</evidence>
<feature type="transmembrane region" description="Helical" evidence="7">
    <location>
        <begin position="149"/>
        <end position="167"/>
    </location>
</feature>
<evidence type="ECO:0000256" key="1">
    <source>
        <dbReference type="ARBA" id="ARBA00004651"/>
    </source>
</evidence>
<evidence type="ECO:0000256" key="5">
    <source>
        <dbReference type="ARBA" id="ARBA00023136"/>
    </source>
</evidence>
<feature type="transmembrane region" description="Helical" evidence="7">
    <location>
        <begin position="390"/>
        <end position="409"/>
    </location>
</feature>
<comment type="similarity">
    <text evidence="6">Belongs to the YccS/YhfK family.</text>
</comment>
<proteinExistence type="inferred from homology"/>
<keyword evidence="5 7" id="KW-0472">Membrane</keyword>
<feature type="domain" description="Integral membrane bound transporter" evidence="8">
    <location>
        <begin position="306"/>
        <end position="433"/>
    </location>
</feature>
<feature type="transmembrane region" description="Helical" evidence="7">
    <location>
        <begin position="424"/>
        <end position="446"/>
    </location>
</feature>
<keyword evidence="10" id="KW-1185">Reference proteome</keyword>
<dbReference type="Pfam" id="PF13515">
    <property type="entry name" value="FUSC_2"/>
    <property type="match status" value="1"/>
</dbReference>
<name>A0A849ALI4_9MICO</name>
<evidence type="ECO:0000259" key="8">
    <source>
        <dbReference type="Pfam" id="PF13515"/>
    </source>
</evidence>
<feature type="transmembrane region" description="Helical" evidence="7">
    <location>
        <begin position="368"/>
        <end position="385"/>
    </location>
</feature>
<keyword evidence="3 7" id="KW-0812">Transmembrane</keyword>
<comment type="subcellular location">
    <subcellularLocation>
        <location evidence="1">Cell membrane</location>
        <topology evidence="1">Multi-pass membrane protein</topology>
    </subcellularLocation>
</comment>
<accession>A0A849ALI4</accession>
<keyword evidence="2" id="KW-1003">Cell membrane</keyword>
<evidence type="ECO:0000256" key="4">
    <source>
        <dbReference type="ARBA" id="ARBA00022989"/>
    </source>
</evidence>
<evidence type="ECO:0000256" key="6">
    <source>
        <dbReference type="ARBA" id="ARBA00043993"/>
    </source>
</evidence>
<gene>
    <name evidence="9" type="ORF">HJ588_08130</name>
</gene>
<feature type="transmembrane region" description="Helical" evidence="7">
    <location>
        <begin position="345"/>
        <end position="362"/>
    </location>
</feature>
<protein>
    <submittedName>
        <fullName evidence="9">FUSC family protein</fullName>
    </submittedName>
</protein>
<dbReference type="AlphaFoldDB" id="A0A849ALI4"/>
<sequence>MASGATDAFGRQLLAFAEVKPAPGRWKFALHATAITAVAVVLISVLLGPSLGLVGLTGAFLGIVAPGRPIRSRLSILACMDITYVACVALGAAVGSNPLLLTLVLTAIATSTVLVYNTLVAEPPGAMFLIIGPAIASYLPTVGLNAGKIIAVAAIGCVSASIASLLLQLARPRQAEQEALDAAEEAAAAYVDADRRTTPRRDLARLRDQAFAAVFVASMILEDAVGRQPRLAKWRRMNTHLRQLHLAIIQQVATVHLPGSEVVVTGVEQRRYLGRPDLRYLMRWGMSRSSLPWLASRRIGAAVLITCAISYGLHIGHPYWAVMTTALVMSVTADRLSLTHRAMHRLVGTVIGIGAFFVIHALHPRGAAIVLIALVLVFCIQLLAVRNYALAVIFVTPMALMISTAANPYKPVGEIVGERVLETLVGAGVSVLVVWVTGHRAPIALVRRQFRRTLRSLERLLLAIADGESSSPKGYQARRDLAFEQLQSSQILQIAQTDLPHQLVDWGELETALNELSYVVLAACWTKDPRHAIDADRMAGLLARLIAGLPPIGTTPVDAHDIALGLRRIRQVAASG</sequence>
<evidence type="ECO:0000256" key="3">
    <source>
        <dbReference type="ARBA" id="ARBA00022692"/>
    </source>
</evidence>
<feature type="transmembrane region" description="Helical" evidence="7">
    <location>
        <begin position="291"/>
        <end position="313"/>
    </location>
</feature>
<dbReference type="InterPro" id="IPR049453">
    <property type="entry name" value="Memb_transporter_dom"/>
</dbReference>
<evidence type="ECO:0000256" key="2">
    <source>
        <dbReference type="ARBA" id="ARBA00022475"/>
    </source>
</evidence>
<dbReference type="GO" id="GO:0005886">
    <property type="term" value="C:plasma membrane"/>
    <property type="evidence" value="ECO:0007669"/>
    <property type="project" value="UniProtKB-SubCell"/>
</dbReference>
<keyword evidence="4 7" id="KW-1133">Transmembrane helix</keyword>
<comment type="caution">
    <text evidence="9">The sequence shown here is derived from an EMBL/GenBank/DDBJ whole genome shotgun (WGS) entry which is preliminary data.</text>
</comment>